<dbReference type="EMBL" id="UINC01162545">
    <property type="protein sequence ID" value="SVD62351.1"/>
    <property type="molecule type" value="Genomic_DNA"/>
</dbReference>
<organism evidence="1">
    <name type="scientific">marine metagenome</name>
    <dbReference type="NCBI Taxonomy" id="408172"/>
    <lineage>
        <taxon>unclassified sequences</taxon>
        <taxon>metagenomes</taxon>
        <taxon>ecological metagenomes</taxon>
    </lineage>
</organism>
<reference evidence="1" key="1">
    <citation type="submission" date="2018-05" db="EMBL/GenBank/DDBJ databases">
        <authorList>
            <person name="Lanie J.A."/>
            <person name="Ng W.-L."/>
            <person name="Kazmierczak K.M."/>
            <person name="Andrzejewski T.M."/>
            <person name="Davidsen T.M."/>
            <person name="Wayne K.J."/>
            <person name="Tettelin H."/>
            <person name="Glass J.I."/>
            <person name="Rusch D."/>
            <person name="Podicherti R."/>
            <person name="Tsui H.-C.T."/>
            <person name="Winkler M.E."/>
        </authorList>
    </citation>
    <scope>NUCLEOTIDE SEQUENCE</scope>
</reference>
<dbReference type="AlphaFoldDB" id="A0A382WWI3"/>
<protein>
    <submittedName>
        <fullName evidence="1">Uncharacterized protein</fullName>
    </submittedName>
</protein>
<name>A0A382WWI3_9ZZZZ</name>
<evidence type="ECO:0000313" key="1">
    <source>
        <dbReference type="EMBL" id="SVD62351.1"/>
    </source>
</evidence>
<proteinExistence type="predicted"/>
<sequence length="87" mass="9632">MRRSVDDYPFHPDDYPPDFEDDELTPISWAVAISDDYADARPRVILTVEEVGKPGQGLIGHLSPDIARRLRGAVRDALAEMGEGPGR</sequence>
<accession>A0A382WWI3</accession>
<gene>
    <name evidence="1" type="ORF">METZ01_LOCUS415205</name>
</gene>